<dbReference type="Gene3D" id="3.40.50.2300">
    <property type="match status" value="2"/>
</dbReference>
<dbReference type="Proteomes" id="UP001499933">
    <property type="component" value="Unassembled WGS sequence"/>
</dbReference>
<feature type="domain" description="Leucine-binding protein" evidence="4">
    <location>
        <begin position="52"/>
        <end position="367"/>
    </location>
</feature>
<dbReference type="Pfam" id="PF13458">
    <property type="entry name" value="Peripla_BP_6"/>
    <property type="match status" value="1"/>
</dbReference>
<keyword evidence="2 3" id="KW-0732">Signal</keyword>
<dbReference type="InterPro" id="IPR028082">
    <property type="entry name" value="Peripla_BP_I"/>
</dbReference>
<protein>
    <submittedName>
        <fullName evidence="5">ABC transporter substrate-binding protein</fullName>
    </submittedName>
</protein>
<dbReference type="SUPFAM" id="SSF53822">
    <property type="entry name" value="Periplasmic binding protein-like I"/>
    <property type="match status" value="1"/>
</dbReference>
<dbReference type="EMBL" id="BAAAOG010000001">
    <property type="protein sequence ID" value="GAA1944481.1"/>
    <property type="molecule type" value="Genomic_DNA"/>
</dbReference>
<evidence type="ECO:0000256" key="2">
    <source>
        <dbReference type="ARBA" id="ARBA00022729"/>
    </source>
</evidence>
<dbReference type="InterPro" id="IPR051010">
    <property type="entry name" value="BCAA_transport"/>
</dbReference>
<accession>A0ABP5BGE3</accession>
<proteinExistence type="inferred from homology"/>
<evidence type="ECO:0000313" key="6">
    <source>
        <dbReference type="Proteomes" id="UP001499933"/>
    </source>
</evidence>
<reference evidence="6" key="1">
    <citation type="journal article" date="2019" name="Int. J. Syst. Evol. Microbiol.">
        <title>The Global Catalogue of Microorganisms (GCM) 10K type strain sequencing project: providing services to taxonomists for standard genome sequencing and annotation.</title>
        <authorList>
            <consortium name="The Broad Institute Genomics Platform"/>
            <consortium name="The Broad Institute Genome Sequencing Center for Infectious Disease"/>
            <person name="Wu L."/>
            <person name="Ma J."/>
        </authorList>
    </citation>
    <scope>NUCLEOTIDE SEQUENCE [LARGE SCALE GENOMIC DNA]</scope>
    <source>
        <strain evidence="6">JCM 14901</strain>
    </source>
</reference>
<feature type="chain" id="PRO_5046964846" evidence="3">
    <location>
        <begin position="27"/>
        <end position="437"/>
    </location>
</feature>
<gene>
    <name evidence="5" type="ORF">GCM10009776_02910</name>
</gene>
<dbReference type="PANTHER" id="PTHR30483:SF6">
    <property type="entry name" value="PERIPLASMIC BINDING PROTEIN OF ABC TRANSPORTER FOR NATURAL AMINO ACIDS"/>
    <property type="match status" value="1"/>
</dbReference>
<feature type="signal peptide" evidence="3">
    <location>
        <begin position="1"/>
        <end position="26"/>
    </location>
</feature>
<evidence type="ECO:0000256" key="3">
    <source>
        <dbReference type="SAM" id="SignalP"/>
    </source>
</evidence>
<dbReference type="InterPro" id="IPR028081">
    <property type="entry name" value="Leu-bd"/>
</dbReference>
<dbReference type="PANTHER" id="PTHR30483">
    <property type="entry name" value="LEUCINE-SPECIFIC-BINDING PROTEIN"/>
    <property type="match status" value="1"/>
</dbReference>
<organism evidence="5 6">
    <name type="scientific">Microbacterium deminutum</name>
    <dbReference type="NCBI Taxonomy" id="344164"/>
    <lineage>
        <taxon>Bacteria</taxon>
        <taxon>Bacillati</taxon>
        <taxon>Actinomycetota</taxon>
        <taxon>Actinomycetes</taxon>
        <taxon>Micrococcales</taxon>
        <taxon>Microbacteriaceae</taxon>
        <taxon>Microbacterium</taxon>
    </lineage>
</organism>
<evidence type="ECO:0000256" key="1">
    <source>
        <dbReference type="ARBA" id="ARBA00010062"/>
    </source>
</evidence>
<name>A0ABP5BGE3_9MICO</name>
<sequence length="437" mass="43914">MAGVAALALLLAGCAGSNSGSPSASASATESGALAAVKACGSGEDSSSVFALGSFLPLSGSLSYLVPPAVAGVGAALSDINAAGGVNGKPACLSSQDSSDGDHKDVGDANIKSLVQSKVSAVVGPESSTVTLNILPVTQAAGIPVFSPAATSDALSGQKHFFRDAAPNSAEGDALAKQILSDVPSAKVAILVFNDAYGIDLRNTLDASLKAGGGTVTYGGKGMNQEFSSTESSFGTIVGNALATKPDVVAVIAFAQSETIWQELASSGFKMSDTYYVDGNLADYSTSKNAGSDPDMTGAKGTLQGSDPAVIKDKLEAWYMKNVGKSLDGTYSYGAESYDATVILALAAELAGSNDPAAIEAQIRPVTGSTNGTECKSFKECKDLIAGGTKDIHYTGPSGIGQINDAGDPSTAYIGIYQADKLNLGKKLLTTVQATIG</sequence>
<evidence type="ECO:0000259" key="4">
    <source>
        <dbReference type="Pfam" id="PF13458"/>
    </source>
</evidence>
<evidence type="ECO:0000313" key="5">
    <source>
        <dbReference type="EMBL" id="GAA1944481.1"/>
    </source>
</evidence>
<keyword evidence="6" id="KW-1185">Reference proteome</keyword>
<comment type="similarity">
    <text evidence="1">Belongs to the leucine-binding protein family.</text>
</comment>
<comment type="caution">
    <text evidence="5">The sequence shown here is derived from an EMBL/GenBank/DDBJ whole genome shotgun (WGS) entry which is preliminary data.</text>
</comment>